<dbReference type="EMBL" id="CATOUU010000952">
    <property type="protein sequence ID" value="CAI9962257.1"/>
    <property type="molecule type" value="Genomic_DNA"/>
</dbReference>
<reference evidence="3 5" key="2">
    <citation type="submission" date="2024-07" db="EMBL/GenBank/DDBJ databases">
        <authorList>
            <person name="Akdeniz Z."/>
        </authorList>
    </citation>
    <scope>NUCLEOTIDE SEQUENCE [LARGE SCALE GENOMIC DNA]</scope>
</reference>
<comment type="caution">
    <text evidence="2">The sequence shown here is derived from an EMBL/GenBank/DDBJ whole genome shotgun (WGS) entry which is preliminary data.</text>
</comment>
<keyword evidence="5" id="KW-1185">Reference proteome</keyword>
<evidence type="ECO:0000313" key="1">
    <source>
        <dbReference type="EMBL" id="CAI9912544.1"/>
    </source>
</evidence>
<evidence type="ECO:0000313" key="4">
    <source>
        <dbReference type="EMBL" id="CAL5998249.1"/>
    </source>
</evidence>
<dbReference type="EMBL" id="CAXDID020000007">
    <property type="protein sequence ID" value="CAL5976778.1"/>
    <property type="molecule type" value="Genomic_DNA"/>
</dbReference>
<dbReference type="Proteomes" id="UP001642409">
    <property type="component" value="Unassembled WGS sequence"/>
</dbReference>
<dbReference type="EMBL" id="CATOUU010000003">
    <property type="protein sequence ID" value="CAI9912544.1"/>
    <property type="molecule type" value="Genomic_DNA"/>
</dbReference>
<reference evidence="2" key="1">
    <citation type="submission" date="2023-06" db="EMBL/GenBank/DDBJ databases">
        <authorList>
            <person name="Kurt Z."/>
        </authorList>
    </citation>
    <scope>NUCLEOTIDE SEQUENCE</scope>
</reference>
<protein>
    <submittedName>
        <fullName evidence="3">Hypothetical_protein</fullName>
    </submittedName>
</protein>
<evidence type="ECO:0000313" key="5">
    <source>
        <dbReference type="Proteomes" id="UP001642409"/>
    </source>
</evidence>
<accession>A0AA86QSI6</accession>
<dbReference type="EMBL" id="CAXDID020000038">
    <property type="protein sequence ID" value="CAL5998249.1"/>
    <property type="molecule type" value="Genomic_DNA"/>
</dbReference>
<evidence type="ECO:0000313" key="3">
    <source>
        <dbReference type="EMBL" id="CAL5976778.1"/>
    </source>
</evidence>
<sequence>MPSINISSDFYTLIFKRCRKFSQNCSISTSIKQSRQLCVIKHSLLVSGGIDLDYHLSFWILHRRNGCQLEKKKKNNFFLRQYKQFLQNIGKQRGMNLQLVTQQKPQ</sequence>
<dbReference type="AlphaFoldDB" id="A0AA86QSI6"/>
<proteinExistence type="predicted"/>
<name>A0AA86QSI6_9EUKA</name>
<evidence type="ECO:0000313" key="2">
    <source>
        <dbReference type="EMBL" id="CAI9962257.1"/>
    </source>
</evidence>
<organism evidence="2">
    <name type="scientific">Hexamita inflata</name>
    <dbReference type="NCBI Taxonomy" id="28002"/>
    <lineage>
        <taxon>Eukaryota</taxon>
        <taxon>Metamonada</taxon>
        <taxon>Diplomonadida</taxon>
        <taxon>Hexamitidae</taxon>
        <taxon>Hexamitinae</taxon>
        <taxon>Hexamita</taxon>
    </lineage>
</organism>
<gene>
    <name evidence="4" type="ORF">HINF_LOCUS15639</name>
    <name evidence="1" type="ORF">HINF_LOCUS189</name>
    <name evidence="3" type="ORF">HINF_LOCUS3986</name>
    <name evidence="2" type="ORF">HINF_LOCUS49902</name>
</gene>